<keyword evidence="2 4" id="KW-0067">ATP-binding</keyword>
<accession>A0A0L0N526</accession>
<dbReference type="PANTHER" id="PTHR24223">
    <property type="entry name" value="ATP-BINDING CASSETTE SUB-FAMILY C"/>
    <property type="match status" value="1"/>
</dbReference>
<dbReference type="InterPro" id="IPR050173">
    <property type="entry name" value="ABC_transporter_C-like"/>
</dbReference>
<dbReference type="SUPFAM" id="SSF52540">
    <property type="entry name" value="P-loop containing nucleoside triphosphate hydrolases"/>
    <property type="match status" value="1"/>
</dbReference>
<keyword evidence="1" id="KW-0547">Nucleotide-binding</keyword>
<dbReference type="PANTHER" id="PTHR24223:SF399">
    <property type="entry name" value="ABC TRANSPORTER ATNG"/>
    <property type="match status" value="1"/>
</dbReference>
<feature type="domain" description="ABC transporter" evidence="3">
    <location>
        <begin position="16"/>
        <end position="61"/>
    </location>
</feature>
<evidence type="ECO:0000313" key="5">
    <source>
        <dbReference type="Proteomes" id="UP000036947"/>
    </source>
</evidence>
<organism evidence="4 5">
    <name type="scientific">Tolypocladium ophioglossoides (strain CBS 100239)</name>
    <name type="common">Snaketongue truffleclub</name>
    <name type="synonym">Elaphocordyceps ophioglossoides</name>
    <dbReference type="NCBI Taxonomy" id="1163406"/>
    <lineage>
        <taxon>Eukaryota</taxon>
        <taxon>Fungi</taxon>
        <taxon>Dikarya</taxon>
        <taxon>Ascomycota</taxon>
        <taxon>Pezizomycotina</taxon>
        <taxon>Sordariomycetes</taxon>
        <taxon>Hypocreomycetidae</taxon>
        <taxon>Hypocreales</taxon>
        <taxon>Ophiocordycipitaceae</taxon>
        <taxon>Tolypocladium</taxon>
    </lineage>
</organism>
<dbReference type="GO" id="GO:0016020">
    <property type="term" value="C:membrane"/>
    <property type="evidence" value="ECO:0007669"/>
    <property type="project" value="TreeGrafter"/>
</dbReference>
<proteinExistence type="predicted"/>
<keyword evidence="5" id="KW-1185">Reference proteome</keyword>
<dbReference type="OrthoDB" id="5241005at2759"/>
<dbReference type="EMBL" id="LFRF01000020">
    <property type="protein sequence ID" value="KND89223.1"/>
    <property type="molecule type" value="Genomic_DNA"/>
</dbReference>
<dbReference type="InterPro" id="IPR003439">
    <property type="entry name" value="ABC_transporter-like_ATP-bd"/>
</dbReference>
<dbReference type="Gene3D" id="3.40.50.300">
    <property type="entry name" value="P-loop containing nucleotide triphosphate hydrolases"/>
    <property type="match status" value="1"/>
</dbReference>
<name>A0A0L0N526_TOLOC</name>
<dbReference type="GO" id="GO:0016887">
    <property type="term" value="F:ATP hydrolysis activity"/>
    <property type="evidence" value="ECO:0007669"/>
    <property type="project" value="InterPro"/>
</dbReference>
<dbReference type="GO" id="GO:0042626">
    <property type="term" value="F:ATPase-coupled transmembrane transporter activity"/>
    <property type="evidence" value="ECO:0007669"/>
    <property type="project" value="TreeGrafter"/>
</dbReference>
<evidence type="ECO:0000259" key="3">
    <source>
        <dbReference type="Pfam" id="PF00005"/>
    </source>
</evidence>
<evidence type="ECO:0000256" key="2">
    <source>
        <dbReference type="ARBA" id="ARBA00022840"/>
    </source>
</evidence>
<reference evidence="4 5" key="1">
    <citation type="journal article" date="2015" name="BMC Genomics">
        <title>The genome of the truffle-parasite Tolypocladium ophioglossoides and the evolution of antifungal peptaibiotics.</title>
        <authorList>
            <person name="Quandt C.A."/>
            <person name="Bushley K.E."/>
            <person name="Spatafora J.W."/>
        </authorList>
    </citation>
    <scope>NUCLEOTIDE SEQUENCE [LARGE SCALE GENOMIC DNA]</scope>
    <source>
        <strain evidence="4 5">CBS 100239</strain>
    </source>
</reference>
<dbReference type="Pfam" id="PF00005">
    <property type="entry name" value="ABC_tran"/>
    <property type="match status" value="1"/>
</dbReference>
<protein>
    <submittedName>
        <fullName evidence="4">ATP-binding cassette transporter abc1</fullName>
    </submittedName>
</protein>
<gene>
    <name evidence="4" type="ORF">TOPH_06092</name>
</gene>
<sequence>MYWYRKVLWACALEEDLAQLEDGDQSLVGSAGTALSGGQKQRVALARAVYARAPVVLLDDVFSALDRSTSLDIFSRLLGDDGLLRREHTAVLLATYANKAFCQPLRLAMPRLRFG</sequence>
<dbReference type="GO" id="GO:0005524">
    <property type="term" value="F:ATP binding"/>
    <property type="evidence" value="ECO:0007669"/>
    <property type="project" value="UniProtKB-KW"/>
</dbReference>
<dbReference type="Proteomes" id="UP000036947">
    <property type="component" value="Unassembled WGS sequence"/>
</dbReference>
<dbReference type="STRING" id="1163406.A0A0L0N526"/>
<comment type="caution">
    <text evidence="4">The sequence shown here is derived from an EMBL/GenBank/DDBJ whole genome shotgun (WGS) entry which is preliminary data.</text>
</comment>
<dbReference type="InterPro" id="IPR027417">
    <property type="entry name" value="P-loop_NTPase"/>
</dbReference>
<evidence type="ECO:0000256" key="1">
    <source>
        <dbReference type="ARBA" id="ARBA00022741"/>
    </source>
</evidence>
<evidence type="ECO:0000313" key="4">
    <source>
        <dbReference type="EMBL" id="KND89223.1"/>
    </source>
</evidence>
<dbReference type="AlphaFoldDB" id="A0A0L0N526"/>